<evidence type="ECO:0000313" key="5">
    <source>
        <dbReference type="Proteomes" id="UP000623467"/>
    </source>
</evidence>
<gene>
    <name evidence="4" type="ORF">MSAN_01235100</name>
</gene>
<keyword evidence="5" id="KW-1185">Reference proteome</keyword>
<evidence type="ECO:0000256" key="3">
    <source>
        <dbReference type="RuleBase" id="RU362118"/>
    </source>
</evidence>
<proteinExistence type="inferred from homology"/>
<dbReference type="GO" id="GO:0030170">
    <property type="term" value="F:pyridoxal phosphate binding"/>
    <property type="evidence" value="ECO:0007669"/>
    <property type="project" value="InterPro"/>
</dbReference>
<evidence type="ECO:0000256" key="2">
    <source>
        <dbReference type="ARBA" id="ARBA00022898"/>
    </source>
</evidence>
<organism evidence="4 5">
    <name type="scientific">Mycena sanguinolenta</name>
    <dbReference type="NCBI Taxonomy" id="230812"/>
    <lineage>
        <taxon>Eukaryota</taxon>
        <taxon>Fungi</taxon>
        <taxon>Dikarya</taxon>
        <taxon>Basidiomycota</taxon>
        <taxon>Agaricomycotina</taxon>
        <taxon>Agaricomycetes</taxon>
        <taxon>Agaricomycetidae</taxon>
        <taxon>Agaricales</taxon>
        <taxon>Marasmiineae</taxon>
        <taxon>Mycenaceae</taxon>
        <taxon>Mycena</taxon>
    </lineage>
</organism>
<comment type="cofactor">
    <cofactor evidence="1 3">
        <name>pyridoxal 5'-phosphate</name>
        <dbReference type="ChEBI" id="CHEBI:597326"/>
    </cofactor>
</comment>
<dbReference type="PANTHER" id="PTHR42699">
    <property type="match status" value="1"/>
</dbReference>
<dbReference type="InterPro" id="IPR000277">
    <property type="entry name" value="Cys/Met-Metab_PyrdxlP-dep_enz"/>
</dbReference>
<dbReference type="Gene3D" id="3.40.640.10">
    <property type="entry name" value="Type I PLP-dependent aspartate aminotransferase-like (Major domain)"/>
    <property type="match status" value="1"/>
</dbReference>
<evidence type="ECO:0000313" key="4">
    <source>
        <dbReference type="EMBL" id="KAF7358947.1"/>
    </source>
</evidence>
<dbReference type="SUPFAM" id="SSF53383">
    <property type="entry name" value="PLP-dependent transferases"/>
    <property type="match status" value="1"/>
</dbReference>
<dbReference type="GO" id="GO:0019346">
    <property type="term" value="P:transsulfuration"/>
    <property type="evidence" value="ECO:0007669"/>
    <property type="project" value="InterPro"/>
</dbReference>
<reference evidence="4" key="1">
    <citation type="submission" date="2020-05" db="EMBL/GenBank/DDBJ databases">
        <title>Mycena genomes resolve the evolution of fungal bioluminescence.</title>
        <authorList>
            <person name="Tsai I.J."/>
        </authorList>
    </citation>
    <scope>NUCLEOTIDE SEQUENCE</scope>
    <source>
        <strain evidence="4">160909Yilan</strain>
    </source>
</reference>
<comment type="caution">
    <text evidence="4">The sequence shown here is derived from an EMBL/GenBank/DDBJ whole genome shotgun (WGS) entry which is preliminary data.</text>
</comment>
<dbReference type="GO" id="GO:0003962">
    <property type="term" value="F:cystathionine gamma-synthase activity"/>
    <property type="evidence" value="ECO:0007669"/>
    <property type="project" value="TreeGrafter"/>
</dbReference>
<dbReference type="Pfam" id="PF01053">
    <property type="entry name" value="Cys_Met_Meta_PP"/>
    <property type="match status" value="1"/>
</dbReference>
<dbReference type="OrthoDB" id="10047078at2759"/>
<name>A0A8H7D4D6_9AGAR</name>
<dbReference type="InterPro" id="IPR015421">
    <property type="entry name" value="PyrdxlP-dep_Trfase_major"/>
</dbReference>
<dbReference type="AlphaFoldDB" id="A0A8H7D4D6"/>
<protein>
    <submittedName>
        <fullName evidence="4">PLC-like phosphodiesterase</fullName>
    </submittedName>
</protein>
<dbReference type="EMBL" id="JACAZH010000009">
    <property type="protein sequence ID" value="KAF7358947.1"/>
    <property type="molecule type" value="Genomic_DNA"/>
</dbReference>
<dbReference type="InterPro" id="IPR015424">
    <property type="entry name" value="PyrdxlP-dep_Trfase"/>
</dbReference>
<sequence length="595" mass="65840">MVNLWCCSIGFSPPYSPSYSKRLKTKAICALSDVRYSPWLQPSTPLHPLVTASLPTPPHSVCNSLPEWDYTVAFATGKAGLWLKDTVYPRQMVHQQVQKLINVVVKALGVGGDQHCLLFPTRMLAEECCWFIETHVAPGSCYVRCVTEIAHAPPPHQVFAVLFTADFNRVMKFYNFTGSAISTRLAEICMLRHSGDMRRILGLPPQGSYLSEYYNRHLPLNSVEDAKNLIRSRFSGMTDGGANIRGVPGASANDVYLFSTGMQAIWRSYQLLSATVGNSSKKVAHVNLLYGESYKFLDIISPGYHFFTDETIDDLEALLATGTPESPAILALYTDFPGNPHLRTADIRRLRALSLQYNVPFIVDETLANYLNVQLFPHCDLVVSSLTKLFSGMGNVMCGGMMLNPTSRFYSRFKAHMEATYEDSFFDSDALVLEMNSREFAARTAITNHNAEKLSDLLYSCSVAGGCKNSIIEAVHYPKYRNRQNFDACLNPLAIQAGLPQTGYGSLLSVTFISLDAAKAFLAALNCFKGTTLGCVYTLALAFSVLAFPPEKKQWMEDHGVEEKLVRFSVGVEDTHDILKCVVDALVVAQKAVGK</sequence>
<dbReference type="InterPro" id="IPR051750">
    <property type="entry name" value="Trans-sulfuration_enzymes"/>
</dbReference>
<dbReference type="Gene3D" id="3.90.1150.10">
    <property type="entry name" value="Aspartate Aminotransferase, domain 1"/>
    <property type="match status" value="1"/>
</dbReference>
<dbReference type="InterPro" id="IPR015422">
    <property type="entry name" value="PyrdxlP-dep_Trfase_small"/>
</dbReference>
<comment type="similarity">
    <text evidence="3">Belongs to the trans-sulfuration enzymes family.</text>
</comment>
<dbReference type="PANTHER" id="PTHR42699:SF1">
    <property type="entry name" value="CYSTATHIONINE GAMMA-SYNTHASE-RELATED"/>
    <property type="match status" value="1"/>
</dbReference>
<dbReference type="Proteomes" id="UP000623467">
    <property type="component" value="Unassembled WGS sequence"/>
</dbReference>
<evidence type="ECO:0000256" key="1">
    <source>
        <dbReference type="ARBA" id="ARBA00001933"/>
    </source>
</evidence>
<accession>A0A8H7D4D6</accession>
<keyword evidence="2 3" id="KW-0663">Pyridoxal phosphate</keyword>